<dbReference type="EMBL" id="LRGB01000966">
    <property type="protein sequence ID" value="KZS14356.1"/>
    <property type="molecule type" value="Genomic_DNA"/>
</dbReference>
<keyword evidence="3" id="KW-1185">Reference proteome</keyword>
<sequence>MFFDHRFTSLPTADRSESSKKFHFRYAALFDATVLYTYTIRVVYTLFLLRTAKGTQQQWVVCIDIYTHIGYVQAYMNTGRNDTRPQSHSGPERRSCCAHLSPSIIHCARARAALLFPSTA</sequence>
<reference evidence="2 3" key="1">
    <citation type="submission" date="2016-03" db="EMBL/GenBank/DDBJ databases">
        <title>EvidentialGene: Evidence-directed Construction of Genes on Genomes.</title>
        <authorList>
            <person name="Gilbert D.G."/>
            <person name="Choi J.-H."/>
            <person name="Mockaitis K."/>
            <person name="Colbourne J."/>
            <person name="Pfrender M."/>
        </authorList>
    </citation>
    <scope>NUCLEOTIDE SEQUENCE [LARGE SCALE GENOMIC DNA]</scope>
    <source>
        <strain evidence="2 3">Xinb3</strain>
        <tissue evidence="2">Complete organism</tissue>
    </source>
</reference>
<evidence type="ECO:0000256" key="1">
    <source>
        <dbReference type="SAM" id="Phobius"/>
    </source>
</evidence>
<dbReference type="AlphaFoldDB" id="A0A162CLV5"/>
<feature type="transmembrane region" description="Helical" evidence="1">
    <location>
        <begin position="26"/>
        <end position="49"/>
    </location>
</feature>
<name>A0A162CLV5_9CRUS</name>
<evidence type="ECO:0000313" key="2">
    <source>
        <dbReference type="EMBL" id="KZS14356.1"/>
    </source>
</evidence>
<evidence type="ECO:0000313" key="3">
    <source>
        <dbReference type="Proteomes" id="UP000076858"/>
    </source>
</evidence>
<keyword evidence="1" id="KW-1133">Transmembrane helix</keyword>
<proteinExistence type="predicted"/>
<keyword evidence="1" id="KW-0812">Transmembrane</keyword>
<organism evidence="2 3">
    <name type="scientific">Daphnia magna</name>
    <dbReference type="NCBI Taxonomy" id="35525"/>
    <lineage>
        <taxon>Eukaryota</taxon>
        <taxon>Metazoa</taxon>
        <taxon>Ecdysozoa</taxon>
        <taxon>Arthropoda</taxon>
        <taxon>Crustacea</taxon>
        <taxon>Branchiopoda</taxon>
        <taxon>Diplostraca</taxon>
        <taxon>Cladocera</taxon>
        <taxon>Anomopoda</taxon>
        <taxon>Daphniidae</taxon>
        <taxon>Daphnia</taxon>
    </lineage>
</organism>
<protein>
    <submittedName>
        <fullName evidence="2">Uncharacterized protein</fullName>
    </submittedName>
</protein>
<accession>A0A162CLV5</accession>
<dbReference type="Proteomes" id="UP000076858">
    <property type="component" value="Unassembled WGS sequence"/>
</dbReference>
<gene>
    <name evidence="2" type="ORF">APZ42_020343</name>
</gene>
<keyword evidence="1" id="KW-0472">Membrane</keyword>
<comment type="caution">
    <text evidence="2">The sequence shown here is derived from an EMBL/GenBank/DDBJ whole genome shotgun (WGS) entry which is preliminary data.</text>
</comment>